<comment type="similarity">
    <text evidence="2">Belongs to the G-protein coupled receptor 1 family.</text>
</comment>
<dbReference type="GO" id="GO:0005886">
    <property type="term" value="C:plasma membrane"/>
    <property type="evidence" value="ECO:0007669"/>
    <property type="project" value="UniProtKB-SubCell"/>
</dbReference>
<dbReference type="InterPro" id="IPR000276">
    <property type="entry name" value="GPCR_Rhodpsn"/>
</dbReference>
<keyword evidence="8 12" id="KW-0675">Receptor</keyword>
<keyword evidence="4 10" id="KW-0812">Transmembrane</keyword>
<gene>
    <name evidence="12" type="primary">TkR86C</name>
    <name evidence="12" type="ORF">TNIN_146591</name>
</gene>
<feature type="domain" description="G-protein coupled receptors family 1 profile" evidence="11">
    <location>
        <begin position="8"/>
        <end position="89"/>
    </location>
</feature>
<evidence type="ECO:0000256" key="7">
    <source>
        <dbReference type="ARBA" id="ARBA00023136"/>
    </source>
</evidence>
<keyword evidence="3" id="KW-1003">Cell membrane</keyword>
<dbReference type="EMBL" id="BMAV01021498">
    <property type="protein sequence ID" value="GFY75581.1"/>
    <property type="molecule type" value="Genomic_DNA"/>
</dbReference>
<dbReference type="InterPro" id="IPR017452">
    <property type="entry name" value="GPCR_Rhodpsn_7TM"/>
</dbReference>
<evidence type="ECO:0000256" key="6">
    <source>
        <dbReference type="ARBA" id="ARBA00023040"/>
    </source>
</evidence>
<comment type="caution">
    <text evidence="12">The sequence shown here is derived from an EMBL/GenBank/DDBJ whole genome shotgun (WGS) entry which is preliminary data.</text>
</comment>
<dbReference type="GO" id="GO:0004995">
    <property type="term" value="F:tachykinin receptor activity"/>
    <property type="evidence" value="ECO:0007669"/>
    <property type="project" value="InterPro"/>
</dbReference>
<evidence type="ECO:0000259" key="11">
    <source>
        <dbReference type="PROSITE" id="PS50262"/>
    </source>
</evidence>
<dbReference type="PANTHER" id="PTHR46925">
    <property type="entry name" value="G-PROTEIN COUPLED RECEPTOR TKR-1-RELATED"/>
    <property type="match status" value="1"/>
</dbReference>
<accession>A0A8X6YM79</accession>
<sequence>MITVAVAGNAIVVWIILAHRRMRTITNLFLLNLAIADFLLASGNAAFNFVFMLESHWPFGEIFCVVSNFLANLTVSTSVFTILAMSIDR</sequence>
<feature type="transmembrane region" description="Helical" evidence="10">
    <location>
        <begin position="65"/>
        <end position="87"/>
    </location>
</feature>
<evidence type="ECO:0000256" key="8">
    <source>
        <dbReference type="ARBA" id="ARBA00023170"/>
    </source>
</evidence>
<feature type="transmembrane region" description="Helical" evidence="10">
    <location>
        <begin position="29"/>
        <end position="53"/>
    </location>
</feature>
<keyword evidence="9" id="KW-0807">Transducer</keyword>
<reference evidence="12" key="1">
    <citation type="submission" date="2020-08" db="EMBL/GenBank/DDBJ databases">
        <title>Multicomponent nature underlies the extraordinary mechanical properties of spider dragline silk.</title>
        <authorList>
            <person name="Kono N."/>
            <person name="Nakamura H."/>
            <person name="Mori M."/>
            <person name="Yoshida Y."/>
            <person name="Ohtoshi R."/>
            <person name="Malay A.D."/>
            <person name="Moran D.A.P."/>
            <person name="Tomita M."/>
            <person name="Numata K."/>
            <person name="Arakawa K."/>
        </authorList>
    </citation>
    <scope>NUCLEOTIDE SEQUENCE</scope>
</reference>
<evidence type="ECO:0000256" key="1">
    <source>
        <dbReference type="ARBA" id="ARBA00004651"/>
    </source>
</evidence>
<dbReference type="PRINTS" id="PR00237">
    <property type="entry name" value="GPCRRHODOPSN"/>
</dbReference>
<evidence type="ECO:0000313" key="12">
    <source>
        <dbReference type="EMBL" id="GFY75581.1"/>
    </source>
</evidence>
<evidence type="ECO:0000256" key="10">
    <source>
        <dbReference type="SAM" id="Phobius"/>
    </source>
</evidence>
<dbReference type="Gene3D" id="1.20.1070.10">
    <property type="entry name" value="Rhodopsin 7-helix transmembrane proteins"/>
    <property type="match status" value="1"/>
</dbReference>
<keyword evidence="7 10" id="KW-0472">Membrane</keyword>
<proteinExistence type="inferred from homology"/>
<evidence type="ECO:0000256" key="4">
    <source>
        <dbReference type="ARBA" id="ARBA00022692"/>
    </source>
</evidence>
<evidence type="ECO:0000256" key="3">
    <source>
        <dbReference type="ARBA" id="ARBA00022475"/>
    </source>
</evidence>
<evidence type="ECO:0000256" key="9">
    <source>
        <dbReference type="ARBA" id="ARBA00023224"/>
    </source>
</evidence>
<evidence type="ECO:0000313" key="13">
    <source>
        <dbReference type="Proteomes" id="UP000886998"/>
    </source>
</evidence>
<keyword evidence="5 10" id="KW-1133">Transmembrane helix</keyword>
<keyword evidence="13" id="KW-1185">Reference proteome</keyword>
<dbReference type="AlphaFoldDB" id="A0A8X6YM79"/>
<dbReference type="PROSITE" id="PS50262">
    <property type="entry name" value="G_PROTEIN_RECEP_F1_2"/>
    <property type="match status" value="1"/>
</dbReference>
<dbReference type="InterPro" id="IPR001681">
    <property type="entry name" value="Neurokn_rcpt"/>
</dbReference>
<dbReference type="SUPFAM" id="SSF81321">
    <property type="entry name" value="Family A G protein-coupled receptor-like"/>
    <property type="match status" value="1"/>
</dbReference>
<keyword evidence="6" id="KW-0297">G-protein coupled receptor</keyword>
<organism evidence="12 13">
    <name type="scientific">Trichonephila inaurata madagascariensis</name>
    <dbReference type="NCBI Taxonomy" id="2747483"/>
    <lineage>
        <taxon>Eukaryota</taxon>
        <taxon>Metazoa</taxon>
        <taxon>Ecdysozoa</taxon>
        <taxon>Arthropoda</taxon>
        <taxon>Chelicerata</taxon>
        <taxon>Arachnida</taxon>
        <taxon>Araneae</taxon>
        <taxon>Araneomorphae</taxon>
        <taxon>Entelegynae</taxon>
        <taxon>Araneoidea</taxon>
        <taxon>Nephilidae</taxon>
        <taxon>Trichonephila</taxon>
        <taxon>Trichonephila inaurata</taxon>
    </lineage>
</organism>
<evidence type="ECO:0000256" key="5">
    <source>
        <dbReference type="ARBA" id="ARBA00022989"/>
    </source>
</evidence>
<name>A0A8X6YM79_9ARAC</name>
<comment type="subcellular location">
    <subcellularLocation>
        <location evidence="1">Cell membrane</location>
        <topology evidence="1">Multi-pass membrane protein</topology>
    </subcellularLocation>
</comment>
<dbReference type="Proteomes" id="UP000886998">
    <property type="component" value="Unassembled WGS sequence"/>
</dbReference>
<dbReference type="Pfam" id="PF00001">
    <property type="entry name" value="7tm_1"/>
    <property type="match status" value="1"/>
</dbReference>
<protein>
    <submittedName>
        <fullName evidence="12">Tachykinin-like peptides receptor 86C</fullName>
    </submittedName>
</protein>
<evidence type="ECO:0000256" key="2">
    <source>
        <dbReference type="ARBA" id="ARBA00010663"/>
    </source>
</evidence>
<dbReference type="PANTHER" id="PTHR46925:SF2">
    <property type="entry name" value="G-PROTEIN COUPLED RECEPTOR TKR-1-RELATED"/>
    <property type="match status" value="1"/>
</dbReference>
<dbReference type="OrthoDB" id="5981855at2759"/>